<keyword evidence="4" id="KW-1185">Reference proteome</keyword>
<comment type="caution">
    <text evidence="3">The sequence shown here is derived from an EMBL/GenBank/DDBJ whole genome shotgun (WGS) entry which is preliminary data.</text>
</comment>
<feature type="compositionally biased region" description="Low complexity" evidence="2">
    <location>
        <begin position="19"/>
        <end position="32"/>
    </location>
</feature>
<name>A0A9P6EGB8_9AGAR</name>
<sequence length="154" mass="16873">MSSAPSPVDSQGHPPPSVTPSSISAHTHSSPSEDISTNGSHSQPNIIETRKTTRPSLSIQSNADRLLQVFVDEKFKLTHLYQKNLGVLEAQFNDYKAKSQAEIASMGQKEALQLQKIDTLEKELKEQKEELVMIKAAMGRAKLAYVDGEVKSAV</sequence>
<reference evidence="3" key="1">
    <citation type="submission" date="2020-11" db="EMBL/GenBank/DDBJ databases">
        <authorList>
            <consortium name="DOE Joint Genome Institute"/>
            <person name="Ahrendt S."/>
            <person name="Riley R."/>
            <person name="Andreopoulos W."/>
            <person name="Labutti K."/>
            <person name="Pangilinan J."/>
            <person name="Ruiz-Duenas F.J."/>
            <person name="Barrasa J.M."/>
            <person name="Sanchez-Garcia M."/>
            <person name="Camarero S."/>
            <person name="Miyauchi S."/>
            <person name="Serrano A."/>
            <person name="Linde D."/>
            <person name="Babiker R."/>
            <person name="Drula E."/>
            <person name="Ayuso-Fernandez I."/>
            <person name="Pacheco R."/>
            <person name="Padilla G."/>
            <person name="Ferreira P."/>
            <person name="Barriuso J."/>
            <person name="Kellner H."/>
            <person name="Castanera R."/>
            <person name="Alfaro M."/>
            <person name="Ramirez L."/>
            <person name="Pisabarro A.G."/>
            <person name="Kuo A."/>
            <person name="Tritt A."/>
            <person name="Lipzen A."/>
            <person name="He G."/>
            <person name="Yan M."/>
            <person name="Ng V."/>
            <person name="Cullen D."/>
            <person name="Martin F."/>
            <person name="Rosso M.-N."/>
            <person name="Henrissat B."/>
            <person name="Hibbett D."/>
            <person name="Martinez A.T."/>
            <person name="Grigoriev I.V."/>
        </authorList>
    </citation>
    <scope>NUCLEOTIDE SEQUENCE</scope>
    <source>
        <strain evidence="3">CBS 506.95</strain>
    </source>
</reference>
<evidence type="ECO:0000313" key="3">
    <source>
        <dbReference type="EMBL" id="KAF9528430.1"/>
    </source>
</evidence>
<protein>
    <submittedName>
        <fullName evidence="3">Uncharacterized protein</fullName>
    </submittedName>
</protein>
<accession>A0A9P6EGB8</accession>
<evidence type="ECO:0000313" key="4">
    <source>
        <dbReference type="Proteomes" id="UP000807306"/>
    </source>
</evidence>
<feature type="compositionally biased region" description="Polar residues" evidence="2">
    <location>
        <begin position="33"/>
        <end position="46"/>
    </location>
</feature>
<dbReference type="Proteomes" id="UP000807306">
    <property type="component" value="Unassembled WGS sequence"/>
</dbReference>
<dbReference type="EMBL" id="MU157853">
    <property type="protein sequence ID" value="KAF9528430.1"/>
    <property type="molecule type" value="Genomic_DNA"/>
</dbReference>
<dbReference type="OrthoDB" id="3063101at2759"/>
<evidence type="ECO:0000256" key="1">
    <source>
        <dbReference type="SAM" id="Coils"/>
    </source>
</evidence>
<keyword evidence="1" id="KW-0175">Coiled coil</keyword>
<proteinExistence type="predicted"/>
<evidence type="ECO:0000256" key="2">
    <source>
        <dbReference type="SAM" id="MobiDB-lite"/>
    </source>
</evidence>
<feature type="region of interest" description="Disordered" evidence="2">
    <location>
        <begin position="1"/>
        <end position="55"/>
    </location>
</feature>
<organism evidence="3 4">
    <name type="scientific">Crepidotus variabilis</name>
    <dbReference type="NCBI Taxonomy" id="179855"/>
    <lineage>
        <taxon>Eukaryota</taxon>
        <taxon>Fungi</taxon>
        <taxon>Dikarya</taxon>
        <taxon>Basidiomycota</taxon>
        <taxon>Agaricomycotina</taxon>
        <taxon>Agaricomycetes</taxon>
        <taxon>Agaricomycetidae</taxon>
        <taxon>Agaricales</taxon>
        <taxon>Agaricineae</taxon>
        <taxon>Crepidotaceae</taxon>
        <taxon>Crepidotus</taxon>
    </lineage>
</organism>
<gene>
    <name evidence="3" type="ORF">CPB83DRAFT_854605</name>
</gene>
<feature type="coiled-coil region" evidence="1">
    <location>
        <begin position="110"/>
        <end position="137"/>
    </location>
</feature>
<dbReference type="AlphaFoldDB" id="A0A9P6EGB8"/>